<dbReference type="Pfam" id="PF01370">
    <property type="entry name" value="Epimerase"/>
    <property type="match status" value="1"/>
</dbReference>
<dbReference type="Proteomes" id="UP001500620">
    <property type="component" value="Unassembled WGS sequence"/>
</dbReference>
<dbReference type="Gene3D" id="3.40.50.720">
    <property type="entry name" value="NAD(P)-binding Rossmann-like Domain"/>
    <property type="match status" value="1"/>
</dbReference>
<dbReference type="InterPro" id="IPR001509">
    <property type="entry name" value="Epimerase_deHydtase"/>
</dbReference>
<feature type="domain" description="NAD-dependent epimerase/dehydratase" evidence="11">
    <location>
        <begin position="4"/>
        <end position="253"/>
    </location>
</feature>
<dbReference type="SUPFAM" id="SSF51735">
    <property type="entry name" value="NAD(P)-binding Rossmann-fold domains"/>
    <property type="match status" value="1"/>
</dbReference>
<evidence type="ECO:0000256" key="2">
    <source>
        <dbReference type="ARBA" id="ARBA00001911"/>
    </source>
</evidence>
<sequence>MKLLVTGGAGYIGSVVTALLLDAGHEVVVLDDLSTGHAEAVPAGATFVQGRVHDAAGDLLNLEAGFDGVLHFAAFIAAGESVQRPEKYWDNNAVGTLRLLDAMLSAGVRKLVFSSTANVYGDPDAVPIPETAAVRPPNPYATSKLAADHALTGFATAHGFSAVSLRYFNVAGALRRPDGSMIGERHDPETHLIPIALQVAAGRREKLQLFGDDYDTFDGTNIRDYIHVADLGAAHLLALSTMDGPGHRVYNLGNGTGFSNRQVVDVVREVTGHPVPVEMAPRRPGDPAQLVASSDKAKHELAWTPQHPDLSTMVADAWSFMQR</sequence>
<evidence type="ECO:0000313" key="13">
    <source>
        <dbReference type="Proteomes" id="UP001500620"/>
    </source>
</evidence>
<comment type="caution">
    <text evidence="12">The sequence shown here is derived from an EMBL/GenBank/DDBJ whole genome shotgun (WGS) entry which is preliminary data.</text>
</comment>
<comment type="catalytic activity">
    <reaction evidence="1 10">
        <text>UDP-alpha-D-glucose = UDP-alpha-D-galactose</text>
        <dbReference type="Rhea" id="RHEA:22168"/>
        <dbReference type="ChEBI" id="CHEBI:58885"/>
        <dbReference type="ChEBI" id="CHEBI:66914"/>
        <dbReference type="EC" id="5.1.3.2"/>
    </reaction>
</comment>
<dbReference type="EMBL" id="BAABAT010000004">
    <property type="protein sequence ID" value="GAA4247412.1"/>
    <property type="molecule type" value="Genomic_DNA"/>
</dbReference>
<evidence type="ECO:0000256" key="10">
    <source>
        <dbReference type="RuleBase" id="RU366046"/>
    </source>
</evidence>
<dbReference type="PANTHER" id="PTHR43725:SF53">
    <property type="entry name" value="UDP-ARABINOSE 4-EPIMERASE 1"/>
    <property type="match status" value="1"/>
</dbReference>
<dbReference type="CDD" id="cd05247">
    <property type="entry name" value="UDP_G4E_1_SDR_e"/>
    <property type="match status" value="1"/>
</dbReference>
<dbReference type="InterPro" id="IPR036291">
    <property type="entry name" value="NAD(P)-bd_dom_sf"/>
</dbReference>
<organism evidence="12 13">
    <name type="scientific">Dactylosporangium darangshiense</name>
    <dbReference type="NCBI Taxonomy" id="579108"/>
    <lineage>
        <taxon>Bacteria</taxon>
        <taxon>Bacillati</taxon>
        <taxon>Actinomycetota</taxon>
        <taxon>Actinomycetes</taxon>
        <taxon>Micromonosporales</taxon>
        <taxon>Micromonosporaceae</taxon>
        <taxon>Dactylosporangium</taxon>
    </lineage>
</organism>
<evidence type="ECO:0000313" key="12">
    <source>
        <dbReference type="EMBL" id="GAA4247412.1"/>
    </source>
</evidence>
<evidence type="ECO:0000256" key="8">
    <source>
        <dbReference type="ARBA" id="ARBA00023235"/>
    </source>
</evidence>
<keyword evidence="7 10" id="KW-0520">NAD</keyword>
<accession>A0ABP8D4W2</accession>
<comment type="cofactor">
    <cofactor evidence="2 10">
        <name>NAD(+)</name>
        <dbReference type="ChEBI" id="CHEBI:57540"/>
    </cofactor>
</comment>
<dbReference type="Gene3D" id="3.90.25.10">
    <property type="entry name" value="UDP-galactose 4-epimerase, domain 1"/>
    <property type="match status" value="1"/>
</dbReference>
<evidence type="ECO:0000256" key="9">
    <source>
        <dbReference type="ARBA" id="ARBA00023277"/>
    </source>
</evidence>
<dbReference type="RefSeq" id="WP_345124267.1">
    <property type="nucleotide sequence ID" value="NZ_BAABAT010000004.1"/>
</dbReference>
<comment type="similarity">
    <text evidence="4 10">Belongs to the NAD(P)-dependent epimerase/dehydratase family.</text>
</comment>
<evidence type="ECO:0000256" key="7">
    <source>
        <dbReference type="ARBA" id="ARBA00023027"/>
    </source>
</evidence>
<gene>
    <name evidence="12" type="primary">galE_2</name>
    <name evidence="12" type="ORF">GCM10022255_023170</name>
</gene>
<evidence type="ECO:0000256" key="5">
    <source>
        <dbReference type="ARBA" id="ARBA00013189"/>
    </source>
</evidence>
<comment type="subunit">
    <text evidence="10">Homodimer.</text>
</comment>
<dbReference type="InterPro" id="IPR005886">
    <property type="entry name" value="UDP_G4E"/>
</dbReference>
<keyword evidence="13" id="KW-1185">Reference proteome</keyword>
<reference evidence="13" key="1">
    <citation type="journal article" date="2019" name="Int. J. Syst. Evol. Microbiol.">
        <title>The Global Catalogue of Microorganisms (GCM) 10K type strain sequencing project: providing services to taxonomists for standard genome sequencing and annotation.</title>
        <authorList>
            <consortium name="The Broad Institute Genomics Platform"/>
            <consortium name="The Broad Institute Genome Sequencing Center for Infectious Disease"/>
            <person name="Wu L."/>
            <person name="Ma J."/>
        </authorList>
    </citation>
    <scope>NUCLEOTIDE SEQUENCE [LARGE SCALE GENOMIC DNA]</scope>
    <source>
        <strain evidence="13">JCM 17441</strain>
    </source>
</reference>
<evidence type="ECO:0000256" key="1">
    <source>
        <dbReference type="ARBA" id="ARBA00000083"/>
    </source>
</evidence>
<evidence type="ECO:0000259" key="11">
    <source>
        <dbReference type="Pfam" id="PF01370"/>
    </source>
</evidence>
<comment type="pathway">
    <text evidence="3 10">Carbohydrate metabolism; galactose metabolism.</text>
</comment>
<dbReference type="PANTHER" id="PTHR43725">
    <property type="entry name" value="UDP-GLUCOSE 4-EPIMERASE"/>
    <property type="match status" value="1"/>
</dbReference>
<dbReference type="NCBIfam" id="TIGR01179">
    <property type="entry name" value="galE"/>
    <property type="match status" value="1"/>
</dbReference>
<keyword evidence="8 10" id="KW-0413">Isomerase</keyword>
<protein>
    <recommendedName>
        <fullName evidence="6 10">UDP-glucose 4-epimerase</fullName>
        <ecNumber evidence="5 10">5.1.3.2</ecNumber>
    </recommendedName>
</protein>
<dbReference type="EC" id="5.1.3.2" evidence="5 10"/>
<evidence type="ECO:0000256" key="4">
    <source>
        <dbReference type="ARBA" id="ARBA00007637"/>
    </source>
</evidence>
<name>A0ABP8D4W2_9ACTN</name>
<evidence type="ECO:0000256" key="3">
    <source>
        <dbReference type="ARBA" id="ARBA00004947"/>
    </source>
</evidence>
<keyword evidence="9 10" id="KW-0119">Carbohydrate metabolism</keyword>
<evidence type="ECO:0000256" key="6">
    <source>
        <dbReference type="ARBA" id="ARBA00018569"/>
    </source>
</evidence>
<proteinExistence type="inferred from homology"/>